<evidence type="ECO:0000256" key="8">
    <source>
        <dbReference type="ARBA" id="ARBA00023170"/>
    </source>
</evidence>
<dbReference type="Gramene" id="arahy.Tifrunner.gnm2.ann2.Ah14g474100.1">
    <property type="protein sequence ID" value="arahy.Tifrunner.gnm2.ann2.Ah14g474100.1-CDS"/>
    <property type="gene ID" value="arahy.Tifrunner.gnm2.ann2.Ah14g474100"/>
</dbReference>
<evidence type="ECO:0000256" key="5">
    <source>
        <dbReference type="ARBA" id="ARBA00022737"/>
    </source>
</evidence>
<evidence type="ECO:0000256" key="3">
    <source>
        <dbReference type="ARBA" id="ARBA00022692"/>
    </source>
</evidence>
<dbReference type="EMBL" id="SDMP01000014">
    <property type="protein sequence ID" value="RYR16216.1"/>
    <property type="molecule type" value="Genomic_DNA"/>
</dbReference>
<keyword evidence="5" id="KW-0677">Repeat</keyword>
<dbReference type="Pfam" id="PF00560">
    <property type="entry name" value="LRR_1"/>
    <property type="match status" value="2"/>
</dbReference>
<dbReference type="STRING" id="3818.A0A444ZPU8"/>
<dbReference type="GO" id="GO:0016020">
    <property type="term" value="C:membrane"/>
    <property type="evidence" value="ECO:0007669"/>
    <property type="project" value="UniProtKB-SubCell"/>
</dbReference>
<dbReference type="SMR" id="A0A444ZPU8"/>
<dbReference type="InterPro" id="IPR032675">
    <property type="entry name" value="LRR_dom_sf"/>
</dbReference>
<dbReference type="AlphaFoldDB" id="A0A444ZPU8"/>
<dbReference type="PANTHER" id="PTHR48061:SF29">
    <property type="entry name" value="RECEPTOR-LIKE KINASE FAMILY PROTEIN, PUTATIVE-RELATED"/>
    <property type="match status" value="1"/>
</dbReference>
<dbReference type="FunFam" id="3.80.10.10:FF:000041">
    <property type="entry name" value="LRR receptor-like serine/threonine-protein kinase ERECTA"/>
    <property type="match status" value="1"/>
</dbReference>
<keyword evidence="3" id="KW-0812">Transmembrane</keyword>
<evidence type="ECO:0000256" key="7">
    <source>
        <dbReference type="ARBA" id="ARBA00023136"/>
    </source>
</evidence>
<keyword evidence="8" id="KW-0675">Receptor</keyword>
<gene>
    <name evidence="10" type="ORF">Ahy_B04g073213</name>
</gene>
<protein>
    <recommendedName>
        <fullName evidence="12">LRR receptor-like serine/threonine-protein kinase</fullName>
    </recommendedName>
</protein>
<reference evidence="10 11" key="1">
    <citation type="submission" date="2019-01" db="EMBL/GenBank/DDBJ databases">
        <title>Sequencing of cultivated peanut Arachis hypogaea provides insights into genome evolution and oil improvement.</title>
        <authorList>
            <person name="Chen X."/>
        </authorList>
    </citation>
    <scope>NUCLEOTIDE SEQUENCE [LARGE SCALE GENOMIC DNA]</scope>
    <source>
        <strain evidence="11">cv. Fuhuasheng</strain>
        <tissue evidence="10">Leaves</tissue>
    </source>
</reference>
<evidence type="ECO:0000256" key="9">
    <source>
        <dbReference type="ARBA" id="ARBA00023180"/>
    </source>
</evidence>
<dbReference type="Proteomes" id="UP000289738">
    <property type="component" value="Chromosome B04"/>
</dbReference>
<organism evidence="10 11">
    <name type="scientific">Arachis hypogaea</name>
    <name type="common">Peanut</name>
    <dbReference type="NCBI Taxonomy" id="3818"/>
    <lineage>
        <taxon>Eukaryota</taxon>
        <taxon>Viridiplantae</taxon>
        <taxon>Streptophyta</taxon>
        <taxon>Embryophyta</taxon>
        <taxon>Tracheophyta</taxon>
        <taxon>Spermatophyta</taxon>
        <taxon>Magnoliopsida</taxon>
        <taxon>eudicotyledons</taxon>
        <taxon>Gunneridae</taxon>
        <taxon>Pentapetalae</taxon>
        <taxon>rosids</taxon>
        <taxon>fabids</taxon>
        <taxon>Fabales</taxon>
        <taxon>Fabaceae</taxon>
        <taxon>Papilionoideae</taxon>
        <taxon>50 kb inversion clade</taxon>
        <taxon>dalbergioids sensu lato</taxon>
        <taxon>Dalbergieae</taxon>
        <taxon>Pterocarpus clade</taxon>
        <taxon>Arachis</taxon>
    </lineage>
</organism>
<dbReference type="Pfam" id="PF13855">
    <property type="entry name" value="LRR_8"/>
    <property type="match status" value="1"/>
</dbReference>
<keyword evidence="9" id="KW-0325">Glycoprotein</keyword>
<evidence type="ECO:0000313" key="11">
    <source>
        <dbReference type="Proteomes" id="UP000289738"/>
    </source>
</evidence>
<name>A0A444ZPU8_ARAHY</name>
<dbReference type="InterPro" id="IPR046956">
    <property type="entry name" value="RLP23-like"/>
</dbReference>
<accession>A0A444ZPU8</accession>
<dbReference type="SUPFAM" id="SSF52058">
    <property type="entry name" value="L domain-like"/>
    <property type="match status" value="1"/>
</dbReference>
<sequence length="251" mass="28224">MSWKDAQNAFFLGLSYNKLTLFPGKDFKNVTLPPLEALSLASCNLVEFPPFIQELDPLGSIDVGNNDIKSIPCGMWRKRNLQSLFAYGNSLTGRISPLICNLKSLVILDFSYNNLSGVRPSCLGSISQSLQAWMLQGNKLVGPIPQTYMAGSNLKMIDFSNNTLKGKLPRALVNCKRLEFLDVSHNQINDSFPYWLSTLPELKVIALRSNEFHGAIMCPTRCTFLKLHIIDLSHNEFSRNLAPEMIRNWNP</sequence>
<evidence type="ECO:0000256" key="1">
    <source>
        <dbReference type="ARBA" id="ARBA00004479"/>
    </source>
</evidence>
<dbReference type="PANTHER" id="PTHR48061">
    <property type="entry name" value="LEUCINE-RICH REPEAT RECEPTOR PROTEIN KINASE EMS1-LIKE-RELATED"/>
    <property type="match status" value="1"/>
</dbReference>
<keyword evidence="4" id="KW-0732">Signal</keyword>
<evidence type="ECO:0000256" key="6">
    <source>
        <dbReference type="ARBA" id="ARBA00022989"/>
    </source>
</evidence>
<keyword evidence="7" id="KW-0472">Membrane</keyword>
<evidence type="ECO:0000256" key="4">
    <source>
        <dbReference type="ARBA" id="ARBA00022729"/>
    </source>
</evidence>
<keyword evidence="2" id="KW-0433">Leucine-rich repeat</keyword>
<evidence type="ECO:0000313" key="10">
    <source>
        <dbReference type="EMBL" id="RYR16216.1"/>
    </source>
</evidence>
<keyword evidence="6" id="KW-1133">Transmembrane helix</keyword>
<comment type="subcellular location">
    <subcellularLocation>
        <location evidence="1">Membrane</location>
        <topology evidence="1">Single-pass type I membrane protein</topology>
    </subcellularLocation>
</comment>
<proteinExistence type="predicted"/>
<evidence type="ECO:0000256" key="2">
    <source>
        <dbReference type="ARBA" id="ARBA00022614"/>
    </source>
</evidence>
<dbReference type="InterPro" id="IPR001611">
    <property type="entry name" value="Leu-rich_rpt"/>
</dbReference>
<comment type="caution">
    <text evidence="10">The sequence shown here is derived from an EMBL/GenBank/DDBJ whole genome shotgun (WGS) entry which is preliminary data.</text>
</comment>
<dbReference type="Gene3D" id="3.80.10.10">
    <property type="entry name" value="Ribonuclease Inhibitor"/>
    <property type="match status" value="1"/>
</dbReference>
<keyword evidence="11" id="KW-1185">Reference proteome</keyword>
<evidence type="ECO:0008006" key="12">
    <source>
        <dbReference type="Google" id="ProtNLM"/>
    </source>
</evidence>